<feature type="region of interest" description="Disordered" evidence="1">
    <location>
        <begin position="29"/>
        <end position="76"/>
    </location>
</feature>
<keyword evidence="3" id="KW-1185">Reference proteome</keyword>
<organism evidence="2 3">
    <name type="scientific">Stylosanthes scabra</name>
    <dbReference type="NCBI Taxonomy" id="79078"/>
    <lineage>
        <taxon>Eukaryota</taxon>
        <taxon>Viridiplantae</taxon>
        <taxon>Streptophyta</taxon>
        <taxon>Embryophyta</taxon>
        <taxon>Tracheophyta</taxon>
        <taxon>Spermatophyta</taxon>
        <taxon>Magnoliopsida</taxon>
        <taxon>eudicotyledons</taxon>
        <taxon>Gunneridae</taxon>
        <taxon>Pentapetalae</taxon>
        <taxon>rosids</taxon>
        <taxon>fabids</taxon>
        <taxon>Fabales</taxon>
        <taxon>Fabaceae</taxon>
        <taxon>Papilionoideae</taxon>
        <taxon>50 kb inversion clade</taxon>
        <taxon>dalbergioids sensu lato</taxon>
        <taxon>Dalbergieae</taxon>
        <taxon>Pterocarpus clade</taxon>
        <taxon>Stylosanthes</taxon>
    </lineage>
</organism>
<gene>
    <name evidence="2" type="ORF">PIB30_100382</name>
</gene>
<protein>
    <submittedName>
        <fullName evidence="2">Uncharacterized protein</fullName>
    </submittedName>
</protein>
<accession>A0ABU6Z042</accession>
<sequence length="76" mass="8527">CSCAMTTHCTRTHWMNRMVMAEEVPEVRRGDGFDLNQNPAKASHSSSSSADSDYSDANSRIAPLEEKTNKCYRQSK</sequence>
<proteinExistence type="predicted"/>
<evidence type="ECO:0000256" key="1">
    <source>
        <dbReference type="SAM" id="MobiDB-lite"/>
    </source>
</evidence>
<evidence type="ECO:0000313" key="3">
    <source>
        <dbReference type="Proteomes" id="UP001341840"/>
    </source>
</evidence>
<comment type="caution">
    <text evidence="2">The sequence shown here is derived from an EMBL/GenBank/DDBJ whole genome shotgun (WGS) entry which is preliminary data.</text>
</comment>
<feature type="compositionally biased region" description="Low complexity" evidence="1">
    <location>
        <begin position="42"/>
        <end position="59"/>
    </location>
</feature>
<feature type="non-terminal residue" evidence="2">
    <location>
        <position position="1"/>
    </location>
</feature>
<dbReference type="Proteomes" id="UP001341840">
    <property type="component" value="Unassembled WGS sequence"/>
</dbReference>
<reference evidence="2 3" key="1">
    <citation type="journal article" date="2023" name="Plants (Basel)">
        <title>Bridging the Gap: Combining Genomics and Transcriptomics Approaches to Understand Stylosanthes scabra, an Orphan Legume from the Brazilian Caatinga.</title>
        <authorList>
            <person name="Ferreira-Neto J.R.C."/>
            <person name="da Silva M.D."/>
            <person name="Binneck E."/>
            <person name="de Melo N.F."/>
            <person name="da Silva R.H."/>
            <person name="de Melo A.L.T.M."/>
            <person name="Pandolfi V."/>
            <person name="Bustamante F.O."/>
            <person name="Brasileiro-Vidal A.C."/>
            <person name="Benko-Iseppon A.M."/>
        </authorList>
    </citation>
    <scope>NUCLEOTIDE SEQUENCE [LARGE SCALE GENOMIC DNA]</scope>
    <source>
        <tissue evidence="2">Leaves</tissue>
    </source>
</reference>
<name>A0ABU6Z042_9FABA</name>
<evidence type="ECO:0000313" key="2">
    <source>
        <dbReference type="EMBL" id="MED6214178.1"/>
    </source>
</evidence>
<dbReference type="EMBL" id="JASCZI010244453">
    <property type="protein sequence ID" value="MED6214178.1"/>
    <property type="molecule type" value="Genomic_DNA"/>
</dbReference>